<dbReference type="EMBL" id="CP019641">
    <property type="protein sequence ID" value="AQQ55319.1"/>
    <property type="molecule type" value="Genomic_DNA"/>
</dbReference>
<protein>
    <submittedName>
        <fullName evidence="1">Uncharacterized protein</fullName>
    </submittedName>
</protein>
<evidence type="ECO:0000313" key="1">
    <source>
        <dbReference type="EMBL" id="AQQ55319.1"/>
    </source>
</evidence>
<dbReference type="OrthoDB" id="10007125at2"/>
<organism evidence="1 2">
    <name type="scientific">Planococcus lenghuensis</name>
    <dbReference type="NCBI Taxonomy" id="2213202"/>
    <lineage>
        <taxon>Bacteria</taxon>
        <taxon>Bacillati</taxon>
        <taxon>Bacillota</taxon>
        <taxon>Bacilli</taxon>
        <taxon>Bacillales</taxon>
        <taxon>Caryophanaceae</taxon>
        <taxon>Planococcus</taxon>
    </lineage>
</organism>
<keyword evidence="1" id="KW-0614">Plasmid</keyword>
<dbReference type="Proteomes" id="UP000188184">
    <property type="component" value="Plasmid unnamed1"/>
</dbReference>
<dbReference type="AlphaFoldDB" id="A0A1Q2L4F4"/>
<name>A0A1Q2L4F4_9BACL</name>
<accession>A0A1Q2L4F4</accession>
<proteinExistence type="predicted"/>
<dbReference type="RefSeq" id="WP_077591176.1">
    <property type="nucleotide sequence ID" value="NZ_CP019641.1"/>
</dbReference>
<keyword evidence="2" id="KW-1185">Reference proteome</keyword>
<geneLocation type="plasmid" evidence="1 2">
    <name>unnamed1</name>
</geneLocation>
<evidence type="ECO:0000313" key="2">
    <source>
        <dbReference type="Proteomes" id="UP000188184"/>
    </source>
</evidence>
<gene>
    <name evidence="1" type="ORF">B0X71_19280</name>
</gene>
<sequence>MKRSNKWLLLGVPLIGIILTAGVLLSLGFGTQTEYSEEKSSEEQPDETINRSVENYHKMQSFILAKVPEEDVFVKHLHSEHGTDQSTTDDLKASAIHTFYAAIETGNPHLLSGSLTPETYQGIWGDETDFTKREQAVTDYLVRLNPSDSLQQITYKMELDTYGSETLQGVITLTYAGTSTLEIPFEFVLYGEDFEPMYLLELETDLAA</sequence>
<dbReference type="KEGG" id="pmar:B0X71_19280"/>
<reference evidence="1 2" key="1">
    <citation type="submission" date="2017-02" db="EMBL/GenBank/DDBJ databases">
        <title>The complete genomic sequence of a novel cold adapted crude oil-degrading bacterium Planococcus qaidamina Y42.</title>
        <authorList>
            <person name="Yang R."/>
        </authorList>
    </citation>
    <scope>NUCLEOTIDE SEQUENCE [LARGE SCALE GENOMIC DNA]</scope>
    <source>
        <strain evidence="1 2">Y42</strain>
        <plasmid evidence="1 2">unnamed1</plasmid>
    </source>
</reference>